<proteinExistence type="predicted"/>
<dbReference type="Proteomes" id="UP000016529">
    <property type="component" value="Unassembled WGS sequence"/>
</dbReference>
<name>U1GYR1_9PAST</name>
<dbReference type="AlphaFoldDB" id="U1GYR1"/>
<sequence length="31" mass="3808">MGNKKDIENYLFNFNKKISLKMNEIEKIKNY</sequence>
<protein>
    <submittedName>
        <fullName evidence="1">Uncharacterized protein</fullName>
    </submittedName>
</protein>
<evidence type="ECO:0000313" key="2">
    <source>
        <dbReference type="Proteomes" id="UP000016529"/>
    </source>
</evidence>
<comment type="caution">
    <text evidence="1">The sequence shown here is derived from an EMBL/GenBank/DDBJ whole genome shotgun (WGS) entry which is preliminary data.</text>
</comment>
<gene>
    <name evidence="1" type="ORF">N561_12090</name>
</gene>
<accession>U1GYR1</accession>
<dbReference type="EMBL" id="AVOX01000072">
    <property type="protein sequence ID" value="ERF77326.1"/>
    <property type="molecule type" value="Genomic_DNA"/>
</dbReference>
<reference evidence="1 2" key="1">
    <citation type="journal article" date="2013" name="Genome Announc.">
        <title>Draft Genome Sequence of Gallibacterium anatis bv. haemolytica 12656-12 Liver, an Isolate Obtained from the Liver of a Septicemic Chicken.</title>
        <authorList>
            <person name="Kudirkiene E."/>
            <person name="Christensen H."/>
            <person name="Bojesen A.M."/>
        </authorList>
    </citation>
    <scope>NUCLEOTIDE SEQUENCE [LARGE SCALE GENOMIC DNA]</scope>
    <source>
        <strain evidence="1">12656/12</strain>
    </source>
</reference>
<evidence type="ECO:0000313" key="1">
    <source>
        <dbReference type="EMBL" id="ERF77326.1"/>
    </source>
</evidence>
<organism evidence="1 2">
    <name type="scientific">Gallibacterium anatis 12656/12</name>
    <dbReference type="NCBI Taxonomy" id="1195244"/>
    <lineage>
        <taxon>Bacteria</taxon>
        <taxon>Pseudomonadati</taxon>
        <taxon>Pseudomonadota</taxon>
        <taxon>Gammaproteobacteria</taxon>
        <taxon>Pasteurellales</taxon>
        <taxon>Pasteurellaceae</taxon>
        <taxon>Gallibacterium</taxon>
    </lineage>
</organism>